<evidence type="ECO:0000256" key="1">
    <source>
        <dbReference type="SAM" id="Phobius"/>
    </source>
</evidence>
<sequence length="114" mass="13411">MVAFYDLVTGVLLSIFYYTLMVKQLRRLWLRSRWRRFAGPLMLAFIVLGSIGIYIGRFLRFHSVHFFTEPLQLLERFVSSLNRDSLLFIGWMTLLQLLLVWVFAPRPADEGGKP</sequence>
<protein>
    <submittedName>
        <fullName evidence="2">DUF1361 domain-containing protein</fullName>
    </submittedName>
</protein>
<keyword evidence="1" id="KW-0472">Membrane</keyword>
<keyword evidence="1" id="KW-0812">Transmembrane</keyword>
<dbReference type="InterPro" id="IPR009793">
    <property type="entry name" value="DUF1361"/>
</dbReference>
<evidence type="ECO:0000313" key="2">
    <source>
        <dbReference type="EMBL" id="MCR2802391.1"/>
    </source>
</evidence>
<feature type="transmembrane region" description="Helical" evidence="1">
    <location>
        <begin position="86"/>
        <end position="104"/>
    </location>
</feature>
<dbReference type="EMBL" id="JANIPJ010000001">
    <property type="protein sequence ID" value="MCR2802391.1"/>
    <property type="molecule type" value="Genomic_DNA"/>
</dbReference>
<accession>A0A9X2MKL6</accession>
<keyword evidence="1" id="KW-1133">Transmembrane helix</keyword>
<dbReference type="Proteomes" id="UP001141950">
    <property type="component" value="Unassembled WGS sequence"/>
</dbReference>
<organism evidence="2 3">
    <name type="scientific">Paenibacillus soyae</name>
    <dbReference type="NCBI Taxonomy" id="2969249"/>
    <lineage>
        <taxon>Bacteria</taxon>
        <taxon>Bacillati</taxon>
        <taxon>Bacillota</taxon>
        <taxon>Bacilli</taxon>
        <taxon>Bacillales</taxon>
        <taxon>Paenibacillaceae</taxon>
        <taxon>Paenibacillus</taxon>
    </lineage>
</organism>
<dbReference type="AlphaFoldDB" id="A0A9X2MKL6"/>
<reference evidence="2" key="1">
    <citation type="submission" date="2022-08" db="EMBL/GenBank/DDBJ databases">
        <title>The genomic sequence of strain Paenibacillus sp. SCIV0701.</title>
        <authorList>
            <person name="Zhao H."/>
        </authorList>
    </citation>
    <scope>NUCLEOTIDE SEQUENCE</scope>
    <source>
        <strain evidence="2">SCIV0701</strain>
    </source>
</reference>
<feature type="transmembrane region" description="Helical" evidence="1">
    <location>
        <begin position="6"/>
        <end position="25"/>
    </location>
</feature>
<evidence type="ECO:0000313" key="3">
    <source>
        <dbReference type="Proteomes" id="UP001141950"/>
    </source>
</evidence>
<gene>
    <name evidence="2" type="ORF">NQZ67_00725</name>
</gene>
<keyword evidence="3" id="KW-1185">Reference proteome</keyword>
<dbReference type="Pfam" id="PF07099">
    <property type="entry name" value="DUF1361"/>
    <property type="match status" value="1"/>
</dbReference>
<proteinExistence type="predicted"/>
<feature type="transmembrane region" description="Helical" evidence="1">
    <location>
        <begin position="37"/>
        <end position="56"/>
    </location>
</feature>
<name>A0A9X2MKL6_9BACL</name>
<comment type="caution">
    <text evidence="2">The sequence shown here is derived from an EMBL/GenBank/DDBJ whole genome shotgun (WGS) entry which is preliminary data.</text>
</comment>